<dbReference type="Pfam" id="PF02465">
    <property type="entry name" value="FliD_N"/>
    <property type="match status" value="1"/>
</dbReference>
<dbReference type="GO" id="GO:0071973">
    <property type="term" value="P:bacterial-type flagellum-dependent cell motility"/>
    <property type="evidence" value="ECO:0007669"/>
    <property type="project" value="TreeGrafter"/>
</dbReference>
<evidence type="ECO:0000256" key="2">
    <source>
        <dbReference type="ARBA" id="ARBA00009764"/>
    </source>
</evidence>
<comment type="caution">
    <text evidence="10">The sequence shown here is derived from an EMBL/GenBank/DDBJ whole genome shotgun (WGS) entry which is preliminary data.</text>
</comment>
<dbReference type="EMBL" id="LAZR01000106">
    <property type="protein sequence ID" value="KKN90998.1"/>
    <property type="molecule type" value="Genomic_DNA"/>
</dbReference>
<comment type="similarity">
    <text evidence="2">Belongs to the FliD family.</text>
</comment>
<feature type="domain" description="Flagellar hook-associated protein 2 C-terminal" evidence="9">
    <location>
        <begin position="238"/>
        <end position="469"/>
    </location>
</feature>
<dbReference type="AlphaFoldDB" id="A0A0F9XGE5"/>
<evidence type="ECO:0000313" key="10">
    <source>
        <dbReference type="EMBL" id="KKN90998.1"/>
    </source>
</evidence>
<reference evidence="10" key="1">
    <citation type="journal article" date="2015" name="Nature">
        <title>Complex archaea that bridge the gap between prokaryotes and eukaryotes.</title>
        <authorList>
            <person name="Spang A."/>
            <person name="Saw J.H."/>
            <person name="Jorgensen S.L."/>
            <person name="Zaremba-Niedzwiedzka K."/>
            <person name="Martijn J."/>
            <person name="Lind A.E."/>
            <person name="van Eijk R."/>
            <person name="Schleper C."/>
            <person name="Guy L."/>
            <person name="Ettema T.J."/>
        </authorList>
    </citation>
    <scope>NUCLEOTIDE SEQUENCE</scope>
</reference>
<dbReference type="GO" id="GO:0009421">
    <property type="term" value="C:bacterial-type flagellum filament cap"/>
    <property type="evidence" value="ECO:0007669"/>
    <property type="project" value="InterPro"/>
</dbReference>
<dbReference type="PANTHER" id="PTHR30288:SF0">
    <property type="entry name" value="FLAGELLAR HOOK-ASSOCIATED PROTEIN 2"/>
    <property type="match status" value="1"/>
</dbReference>
<comment type="subunit">
    <text evidence="3">Homopentamer.</text>
</comment>
<dbReference type="InterPro" id="IPR003481">
    <property type="entry name" value="FliD_N"/>
</dbReference>
<name>A0A0F9XGE5_9ZZZZ</name>
<dbReference type="GO" id="GO:0009424">
    <property type="term" value="C:bacterial-type flagellum hook"/>
    <property type="evidence" value="ECO:0007669"/>
    <property type="project" value="InterPro"/>
</dbReference>
<dbReference type="Pfam" id="PF07195">
    <property type="entry name" value="FliD_C"/>
    <property type="match status" value="1"/>
</dbReference>
<evidence type="ECO:0000259" key="9">
    <source>
        <dbReference type="Pfam" id="PF07195"/>
    </source>
</evidence>
<gene>
    <name evidence="10" type="ORF">LCGC14_0222000</name>
</gene>
<organism evidence="10">
    <name type="scientific">marine sediment metagenome</name>
    <dbReference type="NCBI Taxonomy" id="412755"/>
    <lineage>
        <taxon>unclassified sequences</taxon>
        <taxon>metagenomes</taxon>
        <taxon>ecological metagenomes</taxon>
    </lineage>
</organism>
<proteinExistence type="inferred from homology"/>
<evidence type="ECO:0000256" key="7">
    <source>
        <dbReference type="ARBA" id="ARBA00033192"/>
    </source>
</evidence>
<keyword evidence="5" id="KW-0975">Bacterial flagellum</keyword>
<keyword evidence="4" id="KW-0175">Coiled coil</keyword>
<accession>A0A0F9XGE5</accession>
<evidence type="ECO:0000256" key="6">
    <source>
        <dbReference type="ARBA" id="ARBA00033074"/>
    </source>
</evidence>
<evidence type="ECO:0000256" key="4">
    <source>
        <dbReference type="ARBA" id="ARBA00023054"/>
    </source>
</evidence>
<dbReference type="InterPro" id="IPR010809">
    <property type="entry name" value="FliD_C"/>
</dbReference>
<dbReference type="InterPro" id="IPR040026">
    <property type="entry name" value="FliD"/>
</dbReference>
<feature type="domain" description="Flagellar hook-associated protein 2 N-terminal" evidence="8">
    <location>
        <begin position="11"/>
        <end position="107"/>
    </location>
</feature>
<comment type="subcellular location">
    <subcellularLocation>
        <location evidence="1">Bacterial flagellum</location>
    </subcellularLocation>
</comment>
<protein>
    <recommendedName>
        <fullName evidence="7">Filament cap protein</fullName>
    </recommendedName>
    <alternativeName>
        <fullName evidence="6">Flagellar cap protein</fullName>
    </alternativeName>
</protein>
<dbReference type="Pfam" id="PF07196">
    <property type="entry name" value="Flagellin_IN"/>
    <property type="match status" value="1"/>
</dbReference>
<evidence type="ECO:0000256" key="3">
    <source>
        <dbReference type="ARBA" id="ARBA00011255"/>
    </source>
</evidence>
<dbReference type="GO" id="GO:0007155">
    <property type="term" value="P:cell adhesion"/>
    <property type="evidence" value="ECO:0007669"/>
    <property type="project" value="InterPro"/>
</dbReference>
<dbReference type="PANTHER" id="PTHR30288">
    <property type="entry name" value="FLAGELLAR CAP/ASSEMBLY PROTEIN FLID"/>
    <property type="match status" value="1"/>
</dbReference>
<evidence type="ECO:0000256" key="5">
    <source>
        <dbReference type="ARBA" id="ARBA00023143"/>
    </source>
</evidence>
<dbReference type="InterPro" id="IPR010810">
    <property type="entry name" value="Flagellin_hook_IN_motif"/>
</dbReference>
<evidence type="ECO:0000256" key="1">
    <source>
        <dbReference type="ARBA" id="ARBA00004365"/>
    </source>
</evidence>
<sequence length="490" mass="50840">MAITGITGIGSGLDIKGIVDALVNAEAAPKTAQLSRLEKATTARFSGLGQFRSALSDFQNVLKDLNNPAIFEKRSASSGKADVFSVTATSKASAGNYGVQVFNLAQTSKVALRGVDSPSDVIGTGTLTINAGEKSIKVDVTEANNSLTGIRDAINAAGKSSGMSATIVNDPNGDGGARLVLSSSESGTGNDINVAVATGPDDSGDLSVLAFSPVVPDDFQPDPVDPVNPREPRVISYARDANLAIDGILLSSANNKVEGAIEGVTLTLKSAQSEEDVAKANTVNLNISEDRAGVKSSVKRFVDAYNKLMGTVGSLTQVTPVGGDDGQPLAAALVGDASVRTFMSSIRGELGSPASGPGDLRILSNIGISTQRDGTLKLDDAKFDEVLGENFDQLAGFLTGKDGVMARLESKVRPYTGSDGILESRTTALQNTLSSVDDQRLELTRRVAKLETRLLAQFNAMDATIGQLTNTSNYLTGVLDNLPGVVKKDS</sequence>
<evidence type="ECO:0000259" key="8">
    <source>
        <dbReference type="Pfam" id="PF02465"/>
    </source>
</evidence>